<evidence type="ECO:0000256" key="6">
    <source>
        <dbReference type="ARBA" id="ARBA00022842"/>
    </source>
</evidence>
<accession>A0ABT8F7T7</accession>
<dbReference type="Gene3D" id="3.90.1560.10">
    <property type="entry name" value="ComB-like"/>
    <property type="match status" value="1"/>
</dbReference>
<keyword evidence="6" id="KW-0460">Magnesium</keyword>
<keyword evidence="9" id="KW-1185">Reference proteome</keyword>
<organism evidence="8 9">
    <name type="scientific">Shiella aurantiaca</name>
    <dbReference type="NCBI Taxonomy" id="3058365"/>
    <lineage>
        <taxon>Bacteria</taxon>
        <taxon>Pseudomonadati</taxon>
        <taxon>Bacteroidota</taxon>
        <taxon>Cytophagia</taxon>
        <taxon>Cytophagales</taxon>
        <taxon>Shiellaceae</taxon>
        <taxon>Shiella</taxon>
    </lineage>
</organism>
<gene>
    <name evidence="8" type="ORF">QWY31_13525</name>
</gene>
<name>A0ABT8F7T7_9BACT</name>
<comment type="cofactor">
    <cofactor evidence="1">
        <name>Mg(2+)</name>
        <dbReference type="ChEBI" id="CHEBI:18420"/>
    </cofactor>
</comment>
<sequence length="234" mass="25441">MKSIDVCLSPDLLHLYDVKGKMVVVVDILRATSCMTTAIAEGVEEIVPVATLEECQALGRQGYVTAAERDGKKADGFDLGNSPFSYRNGAYRGQKIAVTTTNGTYALTKSKEAEVLVAGSFLNIGAICGLIKEANLDTIILCAGWKGKVNLEDSLFAGAVCARMSNHLAPACDAPLMAKAMYEKEKGDMMSFLKESSHVKRLHGLNIHEDIAFCLEQDVYTDVPIYRNERLIKA</sequence>
<dbReference type="EC" id="3.1.3.71" evidence="3"/>
<evidence type="ECO:0000256" key="3">
    <source>
        <dbReference type="ARBA" id="ARBA00012953"/>
    </source>
</evidence>
<dbReference type="SUPFAM" id="SSF142823">
    <property type="entry name" value="ComB-like"/>
    <property type="match status" value="1"/>
</dbReference>
<evidence type="ECO:0000256" key="4">
    <source>
        <dbReference type="ARBA" id="ARBA00021948"/>
    </source>
</evidence>
<comment type="caution">
    <text evidence="8">The sequence shown here is derived from an EMBL/GenBank/DDBJ whole genome shotgun (WGS) entry which is preliminary data.</text>
</comment>
<reference evidence="8" key="1">
    <citation type="submission" date="2023-06" db="EMBL/GenBank/DDBJ databases">
        <title>Cytophagales bacterium Strain LB-30, isolated from soil.</title>
        <authorList>
            <person name="Liu B."/>
        </authorList>
    </citation>
    <scope>NUCLEOTIDE SEQUENCE</scope>
    <source>
        <strain evidence="8">LB-30</strain>
    </source>
</reference>
<evidence type="ECO:0000256" key="1">
    <source>
        <dbReference type="ARBA" id="ARBA00001946"/>
    </source>
</evidence>
<dbReference type="PANTHER" id="PTHR37311">
    <property type="entry name" value="2-PHOSPHOSULFOLACTATE PHOSPHATASE-RELATED"/>
    <property type="match status" value="1"/>
</dbReference>
<proteinExistence type="inferred from homology"/>
<evidence type="ECO:0000313" key="9">
    <source>
        <dbReference type="Proteomes" id="UP001168552"/>
    </source>
</evidence>
<dbReference type="InterPro" id="IPR036702">
    <property type="entry name" value="ComB-like_sf"/>
</dbReference>
<evidence type="ECO:0000313" key="8">
    <source>
        <dbReference type="EMBL" id="MDN4166525.1"/>
    </source>
</evidence>
<evidence type="ECO:0000256" key="2">
    <source>
        <dbReference type="ARBA" id="ARBA00009997"/>
    </source>
</evidence>
<comment type="similarity">
    <text evidence="2">Belongs to the ComB family.</text>
</comment>
<dbReference type="EMBL" id="JAUHJS010000007">
    <property type="protein sequence ID" value="MDN4166525.1"/>
    <property type="molecule type" value="Genomic_DNA"/>
</dbReference>
<dbReference type="Pfam" id="PF04029">
    <property type="entry name" value="2-ph_phosp"/>
    <property type="match status" value="1"/>
</dbReference>
<dbReference type="PANTHER" id="PTHR37311:SF1">
    <property type="entry name" value="2-PHOSPHOSULFOLACTATE PHOSPHATASE-RELATED"/>
    <property type="match status" value="1"/>
</dbReference>
<protein>
    <recommendedName>
        <fullName evidence="4">Probable 2-phosphosulfolactate phosphatase</fullName>
        <ecNumber evidence="3">3.1.3.71</ecNumber>
    </recommendedName>
</protein>
<keyword evidence="5" id="KW-0378">Hydrolase</keyword>
<comment type="catalytic activity">
    <reaction evidence="7">
        <text>(2R)-O-phospho-3-sulfolactate + H2O = (2R)-3-sulfolactate + phosphate</text>
        <dbReference type="Rhea" id="RHEA:23416"/>
        <dbReference type="ChEBI" id="CHEBI:15377"/>
        <dbReference type="ChEBI" id="CHEBI:15597"/>
        <dbReference type="ChEBI" id="CHEBI:43474"/>
        <dbReference type="ChEBI" id="CHEBI:58738"/>
        <dbReference type="EC" id="3.1.3.71"/>
    </reaction>
</comment>
<evidence type="ECO:0000256" key="7">
    <source>
        <dbReference type="ARBA" id="ARBA00033711"/>
    </source>
</evidence>
<dbReference type="InterPro" id="IPR005238">
    <property type="entry name" value="ComB-like"/>
</dbReference>
<dbReference type="Proteomes" id="UP001168552">
    <property type="component" value="Unassembled WGS sequence"/>
</dbReference>
<evidence type="ECO:0000256" key="5">
    <source>
        <dbReference type="ARBA" id="ARBA00022801"/>
    </source>
</evidence>